<gene>
    <name evidence="1" type="ORF">FPE_LOCUS32476</name>
</gene>
<dbReference type="SUPFAM" id="SSF69572">
    <property type="entry name" value="Activating enzymes of the ubiquitin-like proteins"/>
    <property type="match status" value="1"/>
</dbReference>
<evidence type="ECO:0000313" key="2">
    <source>
        <dbReference type="Proteomes" id="UP000834106"/>
    </source>
</evidence>
<proteinExistence type="predicted"/>
<dbReference type="GO" id="GO:0005829">
    <property type="term" value="C:cytosol"/>
    <property type="evidence" value="ECO:0007669"/>
    <property type="project" value="TreeGrafter"/>
</dbReference>
<dbReference type="Gene3D" id="3.40.50.720">
    <property type="entry name" value="NAD(P)-binding Rossmann-like Domain"/>
    <property type="match status" value="1"/>
</dbReference>
<dbReference type="PANTHER" id="PTHR42866:SF2">
    <property type="entry name" value="3-DEOXY-MANNO-OCTULOSONATE CYTIDYLYLTRANSFERASE, MITOCHONDRIAL"/>
    <property type="match status" value="1"/>
</dbReference>
<accession>A0AAD2AFD2</accession>
<dbReference type="AlphaFoldDB" id="A0AAD2AFD2"/>
<dbReference type="PANTHER" id="PTHR42866">
    <property type="entry name" value="3-DEOXY-MANNO-OCTULOSONATE CYTIDYLYLTRANSFERASE"/>
    <property type="match status" value="1"/>
</dbReference>
<protein>
    <submittedName>
        <fullName evidence="1">Uncharacterized protein</fullName>
    </submittedName>
</protein>
<dbReference type="EMBL" id="OU503056">
    <property type="protein sequence ID" value="CAI9785046.1"/>
    <property type="molecule type" value="Genomic_DNA"/>
</dbReference>
<organism evidence="1 2">
    <name type="scientific">Fraxinus pennsylvanica</name>
    <dbReference type="NCBI Taxonomy" id="56036"/>
    <lineage>
        <taxon>Eukaryota</taxon>
        <taxon>Viridiplantae</taxon>
        <taxon>Streptophyta</taxon>
        <taxon>Embryophyta</taxon>
        <taxon>Tracheophyta</taxon>
        <taxon>Spermatophyta</taxon>
        <taxon>Magnoliopsida</taxon>
        <taxon>eudicotyledons</taxon>
        <taxon>Gunneridae</taxon>
        <taxon>Pentapetalae</taxon>
        <taxon>asterids</taxon>
        <taxon>lamiids</taxon>
        <taxon>Lamiales</taxon>
        <taxon>Oleaceae</taxon>
        <taxon>Oleeae</taxon>
        <taxon>Fraxinus</taxon>
    </lineage>
</organism>
<dbReference type="GO" id="GO:0008690">
    <property type="term" value="F:3-deoxy-manno-octulosonate cytidylyltransferase activity"/>
    <property type="evidence" value="ECO:0007669"/>
    <property type="project" value="TreeGrafter"/>
</dbReference>
<sequence length="238" mass="27332">MKLGRSHDYFWVLLNSLQEYSVLWTGTARKSDFILRCDHWSWRSWKSYSIYAFEVRNRQTSSCGFLIRHDVATREAVGTLKALCLKKHFLTIFPECHIDAKVLLYDSSSEEEILSGNPHFVLDCIKILTLSWVIVLPCGSRNLRKPFKLELAINIAECYRGFGADVIMTSESCRNGIEHCNEAHQKLGTIKCVVDNRGYAIHFSQGLIPFNKFGTVNPEFLYLLHLEIQGFACNMHSC</sequence>
<keyword evidence="2" id="KW-1185">Reference proteome</keyword>
<dbReference type="InterPro" id="IPR035985">
    <property type="entry name" value="Ubiquitin-activating_enz"/>
</dbReference>
<reference evidence="1" key="1">
    <citation type="submission" date="2023-05" db="EMBL/GenBank/DDBJ databases">
        <authorList>
            <person name="Huff M."/>
        </authorList>
    </citation>
    <scope>NUCLEOTIDE SEQUENCE</scope>
</reference>
<dbReference type="GO" id="GO:0008641">
    <property type="term" value="F:ubiquitin-like modifier activating enzyme activity"/>
    <property type="evidence" value="ECO:0007669"/>
    <property type="project" value="InterPro"/>
</dbReference>
<name>A0AAD2AFD2_9LAMI</name>
<evidence type="ECO:0000313" key="1">
    <source>
        <dbReference type="EMBL" id="CAI9785046.1"/>
    </source>
</evidence>
<dbReference type="Proteomes" id="UP000834106">
    <property type="component" value="Chromosome 21"/>
</dbReference>